<dbReference type="Pfam" id="PF01541">
    <property type="entry name" value="GIY-YIG"/>
    <property type="match status" value="1"/>
</dbReference>
<dbReference type="InterPro" id="IPR050190">
    <property type="entry name" value="UPF0213_domain"/>
</dbReference>
<dbReference type="PANTHER" id="PTHR34477:SF5">
    <property type="entry name" value="BSL5627 PROTEIN"/>
    <property type="match status" value="1"/>
</dbReference>
<dbReference type="SMART" id="SM00465">
    <property type="entry name" value="GIYc"/>
    <property type="match status" value="1"/>
</dbReference>
<dbReference type="OrthoDB" id="287318at2"/>
<reference evidence="3 4" key="1">
    <citation type="submission" date="2019-12" db="EMBL/GenBank/DDBJ databases">
        <title>Genomic-based taxomic classification of the family Erythrobacteraceae.</title>
        <authorList>
            <person name="Xu L."/>
        </authorList>
    </citation>
    <scope>NUCLEOTIDE SEQUENCE [LARGE SCALE GENOMIC DNA]</scope>
    <source>
        <strain evidence="3 4">KCTC 42006</strain>
    </source>
</reference>
<dbReference type="EMBL" id="WTYZ01000001">
    <property type="protein sequence ID" value="MXO83778.1"/>
    <property type="molecule type" value="Genomic_DNA"/>
</dbReference>
<proteinExistence type="inferred from homology"/>
<organism evidence="3 4">
    <name type="scientific">Pontixanthobacter aestiaquae</name>
    <dbReference type="NCBI Taxonomy" id="1509367"/>
    <lineage>
        <taxon>Bacteria</taxon>
        <taxon>Pseudomonadati</taxon>
        <taxon>Pseudomonadota</taxon>
        <taxon>Alphaproteobacteria</taxon>
        <taxon>Sphingomonadales</taxon>
        <taxon>Erythrobacteraceae</taxon>
        <taxon>Pontixanthobacter</taxon>
    </lineage>
</organism>
<feature type="domain" description="GIY-YIG" evidence="2">
    <location>
        <begin position="3"/>
        <end position="79"/>
    </location>
</feature>
<evidence type="ECO:0000313" key="4">
    <source>
        <dbReference type="Proteomes" id="UP000460290"/>
    </source>
</evidence>
<dbReference type="RefSeq" id="WP_160614102.1">
    <property type="nucleotide sequence ID" value="NZ_JAUFQM010000001.1"/>
</dbReference>
<sequence length="98" mass="11621">MSKGRWVYIVTNRYRGTIYIGVTGSLSQRTMQHRDGTGSKFAGKYGCDRLVFAEHCDSIDEAIAREKQIKKWNREWKIRLIEEQNPDWEDRFDHLIDV</sequence>
<dbReference type="SUPFAM" id="SSF82771">
    <property type="entry name" value="GIY-YIG endonuclease"/>
    <property type="match status" value="1"/>
</dbReference>
<evidence type="ECO:0000313" key="3">
    <source>
        <dbReference type="EMBL" id="MXO83778.1"/>
    </source>
</evidence>
<evidence type="ECO:0000259" key="2">
    <source>
        <dbReference type="PROSITE" id="PS50164"/>
    </source>
</evidence>
<dbReference type="PANTHER" id="PTHR34477">
    <property type="entry name" value="UPF0213 PROTEIN YHBQ"/>
    <property type="match status" value="1"/>
</dbReference>
<dbReference type="CDD" id="cd10448">
    <property type="entry name" value="GIY-YIG_unchar_3"/>
    <property type="match status" value="1"/>
</dbReference>
<dbReference type="PROSITE" id="PS50164">
    <property type="entry name" value="GIY_YIG"/>
    <property type="match status" value="1"/>
</dbReference>
<dbReference type="Gene3D" id="3.40.1440.10">
    <property type="entry name" value="GIY-YIG endonuclease"/>
    <property type="match status" value="1"/>
</dbReference>
<evidence type="ECO:0000256" key="1">
    <source>
        <dbReference type="ARBA" id="ARBA00007435"/>
    </source>
</evidence>
<keyword evidence="4" id="KW-1185">Reference proteome</keyword>
<gene>
    <name evidence="3" type="ORF">GRI35_10425</name>
</gene>
<comment type="similarity">
    <text evidence="1">Belongs to the UPF0213 family.</text>
</comment>
<name>A0A844Z7J1_9SPHN</name>
<dbReference type="InterPro" id="IPR035901">
    <property type="entry name" value="GIY-YIG_endonuc_sf"/>
</dbReference>
<dbReference type="Proteomes" id="UP000460290">
    <property type="component" value="Unassembled WGS sequence"/>
</dbReference>
<dbReference type="InterPro" id="IPR000305">
    <property type="entry name" value="GIY-YIG_endonuc"/>
</dbReference>
<accession>A0A844Z7J1</accession>
<protein>
    <submittedName>
        <fullName evidence="3">GIY-YIG nuclease family protein</fullName>
    </submittedName>
</protein>
<comment type="caution">
    <text evidence="3">The sequence shown here is derived from an EMBL/GenBank/DDBJ whole genome shotgun (WGS) entry which is preliminary data.</text>
</comment>
<dbReference type="AlphaFoldDB" id="A0A844Z7J1"/>